<keyword evidence="3" id="KW-0813">Transport</keyword>
<dbReference type="KEGG" id="ocm:CBP12_12635"/>
<evidence type="ECO:0000256" key="5">
    <source>
        <dbReference type="ARBA" id="ARBA00022692"/>
    </source>
</evidence>
<evidence type="ECO:0000256" key="8">
    <source>
        <dbReference type="SAM" id="Phobius"/>
    </source>
</evidence>
<gene>
    <name evidence="9" type="ORF">CBP12_12635</name>
</gene>
<dbReference type="PANTHER" id="PTHR42810">
    <property type="entry name" value="PURINE PERMEASE C1399.01C-RELATED"/>
    <property type="match status" value="1"/>
</dbReference>
<dbReference type="OrthoDB" id="9805749at2"/>
<dbReference type="Proteomes" id="UP000243793">
    <property type="component" value="Chromosome"/>
</dbReference>
<sequence>MSQSAPTQAQLSQSELVYKLHDKPPVMQALFAAIQHLLALFVAVITPPLIICQTLGIPAQDTAHIISMSLFITGIASFIQMKRFGPIGTGLLSIQGTSFNFLGPIIASGLAMKDGGVTTEAMLAAIFGTALLAAPTEIILSRFLHLARRIISPLVSGIIVTLIGLTLIQIGLTSIGGGFGAMADGSFGSLENLALAGTVLLIIIIMNCIPNPYVRLSSILVAMVAGTLLAMYMGKVPPAVVTDTAAIALPIPMKYGLGFDASLFIPLVLVFLITALEGIGDTTATSEVSGEPVSGPIYMKRIKGCVMGDGVNSSLASIFNTFPVSTFSQNNGVIQMTGVASRYVGFFVAGILVLMGLFPAISTLVQRIPEPVLGGATLVMFGSIAAAGVRILSRERLDRRALFIMAISFGVGLGVSQVPDILQFMPSLVKNVFSSGMAAGGIVAIILNLVMPLSPEAKALEDEAQAEDLAYRLQEKADKAQKKAMANS</sequence>
<feature type="transmembrane region" description="Helical" evidence="8">
    <location>
        <begin position="371"/>
        <end position="389"/>
    </location>
</feature>
<dbReference type="RefSeq" id="WP_086964942.1">
    <property type="nucleotide sequence ID" value="NZ_CP021376.1"/>
</dbReference>
<evidence type="ECO:0000256" key="1">
    <source>
        <dbReference type="ARBA" id="ARBA00004651"/>
    </source>
</evidence>
<feature type="transmembrane region" description="Helical" evidence="8">
    <location>
        <begin position="343"/>
        <end position="365"/>
    </location>
</feature>
<dbReference type="NCBIfam" id="TIGR03173">
    <property type="entry name" value="pbuX"/>
    <property type="match status" value="1"/>
</dbReference>
<protein>
    <submittedName>
        <fullName evidence="9">Xanthine permease XanP</fullName>
    </submittedName>
</protein>
<dbReference type="GO" id="GO:0005886">
    <property type="term" value="C:plasma membrane"/>
    <property type="evidence" value="ECO:0007669"/>
    <property type="project" value="UniProtKB-SubCell"/>
</dbReference>
<feature type="transmembrane region" description="Helical" evidence="8">
    <location>
        <begin position="192"/>
        <end position="209"/>
    </location>
</feature>
<dbReference type="InterPro" id="IPR006043">
    <property type="entry name" value="NCS2"/>
</dbReference>
<comment type="similarity">
    <text evidence="2">Belongs to the nucleobase:cation symporter-2 (NCS2) (TC 2.A.40) family.</text>
</comment>
<keyword evidence="5 8" id="KW-0812">Transmembrane</keyword>
<evidence type="ECO:0000256" key="4">
    <source>
        <dbReference type="ARBA" id="ARBA00022475"/>
    </source>
</evidence>
<comment type="subcellular location">
    <subcellularLocation>
        <location evidence="1">Cell membrane</location>
        <topology evidence="1">Multi-pass membrane protein</topology>
    </subcellularLocation>
</comment>
<dbReference type="EMBL" id="CP021376">
    <property type="protein sequence ID" value="ART80894.1"/>
    <property type="molecule type" value="Genomic_DNA"/>
</dbReference>
<dbReference type="NCBIfam" id="NF037981">
    <property type="entry name" value="NCS2_1"/>
    <property type="match status" value="1"/>
</dbReference>
<dbReference type="NCBIfam" id="TIGR00801">
    <property type="entry name" value="ncs2"/>
    <property type="match status" value="1"/>
</dbReference>
<feature type="transmembrane region" description="Helical" evidence="8">
    <location>
        <begin position="255"/>
        <end position="276"/>
    </location>
</feature>
<evidence type="ECO:0000256" key="7">
    <source>
        <dbReference type="ARBA" id="ARBA00023136"/>
    </source>
</evidence>
<accession>A0A1Y0D0X0</accession>
<feature type="transmembrane region" description="Helical" evidence="8">
    <location>
        <begin position="431"/>
        <end position="450"/>
    </location>
</feature>
<feature type="transmembrane region" description="Helical" evidence="8">
    <location>
        <begin position="216"/>
        <end position="235"/>
    </location>
</feature>
<dbReference type="PROSITE" id="PS01116">
    <property type="entry name" value="XANTH_URACIL_PERMASE"/>
    <property type="match status" value="1"/>
</dbReference>
<dbReference type="InterPro" id="IPR017588">
    <property type="entry name" value="UacT-like"/>
</dbReference>
<feature type="transmembrane region" description="Helical" evidence="8">
    <location>
        <begin position="151"/>
        <end position="172"/>
    </location>
</feature>
<evidence type="ECO:0000256" key="2">
    <source>
        <dbReference type="ARBA" id="ARBA00008821"/>
    </source>
</evidence>
<evidence type="ECO:0000256" key="3">
    <source>
        <dbReference type="ARBA" id="ARBA00022448"/>
    </source>
</evidence>
<dbReference type="AlphaFoldDB" id="A0A1Y0D0X0"/>
<dbReference type="InterPro" id="IPR006042">
    <property type="entry name" value="Xan_ur_permease"/>
</dbReference>
<evidence type="ECO:0000313" key="9">
    <source>
        <dbReference type="EMBL" id="ART80894.1"/>
    </source>
</evidence>
<feature type="transmembrane region" description="Helical" evidence="8">
    <location>
        <begin position="91"/>
        <end position="111"/>
    </location>
</feature>
<keyword evidence="6 8" id="KW-1133">Transmembrane helix</keyword>
<feature type="transmembrane region" description="Helical" evidence="8">
    <location>
        <begin position="29"/>
        <end position="50"/>
    </location>
</feature>
<proteinExistence type="inferred from homology"/>
<dbReference type="Pfam" id="PF00860">
    <property type="entry name" value="Xan_ur_permease"/>
    <property type="match status" value="1"/>
</dbReference>
<feature type="transmembrane region" description="Helical" evidence="8">
    <location>
        <begin position="62"/>
        <end position="79"/>
    </location>
</feature>
<feature type="transmembrane region" description="Helical" evidence="8">
    <location>
        <begin position="401"/>
        <end position="419"/>
    </location>
</feature>
<keyword evidence="4" id="KW-1003">Cell membrane</keyword>
<reference evidence="10" key="1">
    <citation type="submission" date="2017-05" db="EMBL/GenBank/DDBJ databases">
        <authorList>
            <person name="Sung H."/>
        </authorList>
    </citation>
    <scope>NUCLEOTIDE SEQUENCE [LARGE SCALE GENOMIC DNA]</scope>
    <source>
        <strain evidence="10">AMac2203</strain>
    </source>
</reference>
<feature type="transmembrane region" description="Helical" evidence="8">
    <location>
        <begin position="123"/>
        <end position="144"/>
    </location>
</feature>
<dbReference type="GO" id="GO:0042907">
    <property type="term" value="F:xanthine transmembrane transporter activity"/>
    <property type="evidence" value="ECO:0007669"/>
    <property type="project" value="TreeGrafter"/>
</dbReference>
<keyword evidence="7 8" id="KW-0472">Membrane</keyword>
<organism evidence="9 10">
    <name type="scientific">Oceanisphaera avium</name>
    <dbReference type="NCBI Taxonomy" id="1903694"/>
    <lineage>
        <taxon>Bacteria</taxon>
        <taxon>Pseudomonadati</taxon>
        <taxon>Pseudomonadota</taxon>
        <taxon>Gammaproteobacteria</taxon>
        <taxon>Aeromonadales</taxon>
        <taxon>Aeromonadaceae</taxon>
        <taxon>Oceanisphaera</taxon>
    </lineage>
</organism>
<evidence type="ECO:0000256" key="6">
    <source>
        <dbReference type="ARBA" id="ARBA00022989"/>
    </source>
</evidence>
<name>A0A1Y0D0X0_9GAMM</name>
<keyword evidence="10" id="KW-1185">Reference proteome</keyword>
<dbReference type="PANTHER" id="PTHR42810:SF2">
    <property type="entry name" value="PURINE PERMEASE C1399.01C-RELATED"/>
    <property type="match status" value="1"/>
</dbReference>
<evidence type="ECO:0000313" key="10">
    <source>
        <dbReference type="Proteomes" id="UP000243793"/>
    </source>
</evidence>